<sequence>MKEKYSGLDISQFISSILIIFIHSGRMFENDLAQFILKSGLCRIAVPLFLITNGYFYRKMSLSTPNYHPIYVKRQLKTYLLWSVVYLPYGLQMLSNFNIEAKYYPLALIFALMYLGVCYHLWYFPALIFAIWLVEKLKKYLSYKLLVVLALIFYSFGALETYSSYTRGTALGQMFDQYKSIFFTSKNGLFFAFIFILLGFIIHDFQQAKIFKQHILVKLIISIFIYCLEGKVIFNNQGYDKNFIFSLIILVPIIFLLIIQSKFKWNKSWILRSYSKKLFLLHPMFLEIIKMSIENSGVEKFQGFPLFLSTLSSCLACIFIVDKIISNSIFNQRRIKIPNKVN</sequence>
<name>A0A9Q5JI30_9LACT</name>
<keyword evidence="4" id="KW-1185">Reference proteome</keyword>
<organism evidence="3 4">
    <name type="scientific">Floricoccus penangensis</name>
    <dbReference type="NCBI Taxonomy" id="1859475"/>
    <lineage>
        <taxon>Bacteria</taxon>
        <taxon>Bacillati</taxon>
        <taxon>Bacillota</taxon>
        <taxon>Bacilli</taxon>
        <taxon>Lactobacillales</taxon>
        <taxon>Streptococcaceae</taxon>
        <taxon>Floricoccus</taxon>
    </lineage>
</organism>
<keyword evidence="1" id="KW-1133">Transmembrane helix</keyword>
<feature type="transmembrane region" description="Helical" evidence="1">
    <location>
        <begin position="35"/>
        <end position="57"/>
    </location>
</feature>
<keyword evidence="1" id="KW-0472">Membrane</keyword>
<dbReference type="EMBL" id="MKIQ01000001">
    <property type="protein sequence ID" value="OFI47948.1"/>
    <property type="molecule type" value="Genomic_DNA"/>
</dbReference>
<dbReference type="Proteomes" id="UP000177273">
    <property type="component" value="Unassembled WGS sequence"/>
</dbReference>
<dbReference type="OrthoDB" id="5808342at2"/>
<feature type="transmembrane region" description="Helical" evidence="1">
    <location>
        <begin position="7"/>
        <end position="23"/>
    </location>
</feature>
<keyword evidence="1" id="KW-0812">Transmembrane</keyword>
<feature type="transmembrane region" description="Helical" evidence="1">
    <location>
        <begin position="242"/>
        <end position="259"/>
    </location>
</feature>
<feature type="transmembrane region" description="Helical" evidence="1">
    <location>
        <begin position="103"/>
        <end position="133"/>
    </location>
</feature>
<feature type="domain" description="Acyltransferase 3" evidence="2">
    <location>
        <begin position="6"/>
        <end position="321"/>
    </location>
</feature>
<dbReference type="AlphaFoldDB" id="A0A9Q5JI30"/>
<proteinExistence type="predicted"/>
<dbReference type="InterPro" id="IPR002656">
    <property type="entry name" value="Acyl_transf_3_dom"/>
</dbReference>
<dbReference type="RefSeq" id="WP_070786859.1">
    <property type="nucleotide sequence ID" value="NZ_MKIQ01000001.1"/>
</dbReference>
<evidence type="ECO:0000256" key="1">
    <source>
        <dbReference type="SAM" id="Phobius"/>
    </source>
</evidence>
<evidence type="ECO:0000313" key="4">
    <source>
        <dbReference type="Proteomes" id="UP000177273"/>
    </source>
</evidence>
<comment type="caution">
    <text evidence="3">The sequence shown here is derived from an EMBL/GenBank/DDBJ whole genome shotgun (WGS) entry which is preliminary data.</text>
</comment>
<feature type="transmembrane region" description="Helical" evidence="1">
    <location>
        <begin position="78"/>
        <end position="97"/>
    </location>
</feature>
<feature type="transmembrane region" description="Helical" evidence="1">
    <location>
        <begin position="185"/>
        <end position="203"/>
    </location>
</feature>
<protein>
    <recommendedName>
        <fullName evidence="2">Acyltransferase 3 domain-containing protein</fullName>
    </recommendedName>
</protein>
<feature type="transmembrane region" description="Helical" evidence="1">
    <location>
        <begin position="215"/>
        <end position="236"/>
    </location>
</feature>
<dbReference type="Pfam" id="PF01757">
    <property type="entry name" value="Acyl_transf_3"/>
    <property type="match status" value="1"/>
</dbReference>
<evidence type="ECO:0000313" key="3">
    <source>
        <dbReference type="EMBL" id="OFI47948.1"/>
    </source>
</evidence>
<reference evidence="4" key="1">
    <citation type="submission" date="2016-09" db="EMBL/GenBank/DDBJ databases">
        <title>Draft genome sequence of a novel species of the family Streptococcaceae isolated from flowers.</title>
        <authorList>
            <person name="Chuah L.-O."/>
            <person name="Yap K.-P."/>
            <person name="Thong K.L."/>
            <person name="Liong M.T."/>
            <person name="Ahmad R."/>
            <person name="Rusul G."/>
        </authorList>
    </citation>
    <scope>NUCLEOTIDE SEQUENCE [LARGE SCALE GENOMIC DNA]</scope>
    <source>
        <strain evidence="4">HibF3</strain>
    </source>
</reference>
<dbReference type="GO" id="GO:0016747">
    <property type="term" value="F:acyltransferase activity, transferring groups other than amino-acyl groups"/>
    <property type="evidence" value="ECO:0007669"/>
    <property type="project" value="InterPro"/>
</dbReference>
<feature type="transmembrane region" description="Helical" evidence="1">
    <location>
        <begin position="145"/>
        <end position="165"/>
    </location>
</feature>
<accession>A0A9Q5JI30</accession>
<evidence type="ECO:0000259" key="2">
    <source>
        <dbReference type="Pfam" id="PF01757"/>
    </source>
</evidence>
<gene>
    <name evidence="3" type="ORF">BG262_00040</name>
</gene>